<name>A0AC34FDY1_9BILA</name>
<sequence>MTTKDYYLSFNDKKLIDNENQYNNLNLNQNQNHRHNLNESLCSKSVTTDSKKFQSYGTAAILNQTDSANLNDIQAKSNLNSWSKSDKYFSSSFLNLKRESEEEREFKKAKSTNNSTNSLHIAAYESLIEDEADSPSIVQQEKEETKTPEVGQFMASQKLVNPNDVIKDEFGISDADYAMFCSPKHENRRMWTLFVLLVKMLFDEFGPITDGNKLERAEFVKAMSDDSKINIAWFYDGLYLEKAQRAIKYLQSISYVFRHDQTSHSLLEAPSHSNASGGYDETVLLFQRLNPYAGGNQQSEGGLRSSQTPIPKSEINVEPQSQTLPAFATTVFHQHRLPPPSYPPPNLPPPPLPPRSRCTTRSEEK</sequence>
<dbReference type="WBParaSite" id="ES5_v2.g15007.t1">
    <property type="protein sequence ID" value="ES5_v2.g15007.t1"/>
    <property type="gene ID" value="ES5_v2.g15007"/>
</dbReference>
<proteinExistence type="predicted"/>
<evidence type="ECO:0000313" key="2">
    <source>
        <dbReference type="WBParaSite" id="ES5_v2.g15007.t1"/>
    </source>
</evidence>
<evidence type="ECO:0000313" key="1">
    <source>
        <dbReference type="Proteomes" id="UP000887579"/>
    </source>
</evidence>
<organism evidence="1 2">
    <name type="scientific">Panagrolaimus sp. ES5</name>
    <dbReference type="NCBI Taxonomy" id="591445"/>
    <lineage>
        <taxon>Eukaryota</taxon>
        <taxon>Metazoa</taxon>
        <taxon>Ecdysozoa</taxon>
        <taxon>Nematoda</taxon>
        <taxon>Chromadorea</taxon>
        <taxon>Rhabditida</taxon>
        <taxon>Tylenchina</taxon>
        <taxon>Panagrolaimomorpha</taxon>
        <taxon>Panagrolaimoidea</taxon>
        <taxon>Panagrolaimidae</taxon>
        <taxon>Panagrolaimus</taxon>
    </lineage>
</organism>
<protein>
    <submittedName>
        <fullName evidence="2">Uncharacterized protein</fullName>
    </submittedName>
</protein>
<reference evidence="2" key="1">
    <citation type="submission" date="2022-11" db="UniProtKB">
        <authorList>
            <consortium name="WormBaseParasite"/>
        </authorList>
    </citation>
    <scope>IDENTIFICATION</scope>
</reference>
<accession>A0AC34FDY1</accession>
<dbReference type="Proteomes" id="UP000887579">
    <property type="component" value="Unplaced"/>
</dbReference>